<organism evidence="1 2">
    <name type="scientific">Nitrosomonas communis</name>
    <dbReference type="NCBI Taxonomy" id="44574"/>
    <lineage>
        <taxon>Bacteria</taxon>
        <taxon>Pseudomonadati</taxon>
        <taxon>Pseudomonadota</taxon>
        <taxon>Betaproteobacteria</taxon>
        <taxon>Nitrosomonadales</taxon>
        <taxon>Nitrosomonadaceae</taxon>
        <taxon>Nitrosomonas</taxon>
    </lineage>
</organism>
<keyword evidence="2" id="KW-1185">Reference proteome</keyword>
<proteinExistence type="predicted"/>
<evidence type="ECO:0000313" key="2">
    <source>
        <dbReference type="Proteomes" id="UP000183287"/>
    </source>
</evidence>
<dbReference type="SUPFAM" id="SSF49373">
    <property type="entry name" value="Invasin/intimin cell-adhesion fragments"/>
    <property type="match status" value="1"/>
</dbReference>
<dbReference type="EMBL" id="FOUB01000014">
    <property type="protein sequence ID" value="SFM12897.1"/>
    <property type="molecule type" value="Genomic_DNA"/>
</dbReference>
<reference evidence="2" key="1">
    <citation type="submission" date="2016-10" db="EMBL/GenBank/DDBJ databases">
        <authorList>
            <person name="Varghese N."/>
            <person name="Submissions S."/>
        </authorList>
    </citation>
    <scope>NUCLEOTIDE SEQUENCE [LARGE SCALE GENOMIC DNA]</scope>
    <source>
        <strain evidence="2">Nm44</strain>
    </source>
</reference>
<dbReference type="Proteomes" id="UP000183287">
    <property type="component" value="Unassembled WGS sequence"/>
</dbReference>
<dbReference type="InterPro" id="IPR013783">
    <property type="entry name" value="Ig-like_fold"/>
</dbReference>
<dbReference type="InterPro" id="IPR008964">
    <property type="entry name" value="Invasin/intimin_cell_adhesion"/>
</dbReference>
<protein>
    <submittedName>
        <fullName evidence="1">Uncharacterized protein</fullName>
    </submittedName>
</protein>
<evidence type="ECO:0000313" key="1">
    <source>
        <dbReference type="EMBL" id="SFM12897.1"/>
    </source>
</evidence>
<dbReference type="AlphaFoldDB" id="A0A1I4NC56"/>
<name>A0A1I4NC56_9PROT</name>
<dbReference type="Gene3D" id="2.60.40.10">
    <property type="entry name" value="Immunoglobulins"/>
    <property type="match status" value="1"/>
</dbReference>
<dbReference type="SUPFAM" id="SSF50998">
    <property type="entry name" value="Quinoprotein alcohol dehydrogenase-like"/>
    <property type="match status" value="1"/>
</dbReference>
<gene>
    <name evidence="1" type="ORF">SAMN05421863_101430</name>
</gene>
<accession>A0A1I4NC56</accession>
<dbReference type="InterPro" id="IPR011047">
    <property type="entry name" value="Quinoprotein_ADH-like_sf"/>
</dbReference>
<sequence length="369" mass="40289">MLRQVFESVPPPYRTHEDFPVVGTGIGAFLYNAYLVEPPRLYGEEMYLLAGLFVRREQTASTNHTIHLVGFTQIIRWPSWDTRHWVFDGITGKFLRDDPAIPPLALGGDLVEGADGSIWMYTAWTGGWIELNPMTMVAVSGSTLDKTKYGNPALIETPLVDRANNILVRAESSGVARIKIYNFTTGTWIRDIEVSGPPAQIMPESNKHAYVYCHNGIINLINYVDGRVLSALRAPTPTNTQYLTQIGSQKFAYDRFHRRLLAFQMIANNADGSSASTIKGWYPVPLPVRIMQPIPLIAPRAGRTVPYLTRLFGDAGEPVAGVHVQGAISSVNATIAPGITDNNGYALVQGTATVAGSATLTVSAEAVTT</sequence>